<reference evidence="3 4" key="1">
    <citation type="submission" date="2010-03" db="EMBL/GenBank/DDBJ databases">
        <title>The Genome Sequence of Lactobacillus gasseri strain SV-16A-US.</title>
        <authorList>
            <consortium name="The Broad Institute Genome Sequencing Platform"/>
            <person name="Ward D."/>
            <person name="Earl A."/>
            <person name="Feldgarden M."/>
            <person name="Gevers D."/>
            <person name="Young S.K."/>
            <person name="Zeng Q."/>
            <person name="Koehrsen M."/>
            <person name="Alvarado L."/>
            <person name="Berlin A."/>
            <person name="Bochicchio J."/>
            <person name="Borenstein D."/>
            <person name="Chapman S.B."/>
            <person name="Chen Z."/>
            <person name="Engels R."/>
            <person name="Freedman E."/>
            <person name="Gellesch M."/>
            <person name="Goldberg J."/>
            <person name="Griggs A."/>
            <person name="Gujja S."/>
            <person name="Heilman E."/>
            <person name="Heiman D."/>
            <person name="Hepburn T."/>
            <person name="Howarth C."/>
            <person name="Jen D."/>
            <person name="Larson L."/>
            <person name="Mehta T."/>
            <person name="Park D."/>
            <person name="Pearson M."/>
            <person name="Roberts A."/>
            <person name="Saif S."/>
            <person name="Shea T."/>
            <person name="Shenoy N."/>
            <person name="Sisk P."/>
            <person name="Stolte C."/>
            <person name="Sykes S."/>
            <person name="Thomson T."/>
            <person name="Walk T."/>
            <person name="White J."/>
            <person name="Yandava C."/>
            <person name="Liu Y."/>
            <person name="Xu Q."/>
            <person name="Haas B."/>
            <person name="Nusbaum C."/>
            <person name="Birren B."/>
        </authorList>
    </citation>
    <scope>NUCLEOTIDE SEQUENCE [LARGE SCALE GENOMIC DNA]</scope>
    <source>
        <strain evidence="3 4">SV-16A-US</strain>
    </source>
</reference>
<dbReference type="RefSeq" id="WP_003653960.1">
    <property type="nucleotide sequence ID" value="NZ_KN050674.1"/>
</dbReference>
<organism evidence="3 4">
    <name type="scientific">Lactobacillus gasseri SV-16A-US</name>
    <dbReference type="NCBI Taxonomy" id="575604"/>
    <lineage>
        <taxon>Bacteria</taxon>
        <taxon>Bacillati</taxon>
        <taxon>Bacillota</taxon>
        <taxon>Bacilli</taxon>
        <taxon>Lactobacillales</taxon>
        <taxon>Lactobacillaceae</taxon>
        <taxon>Lactobacillus</taxon>
    </lineage>
</organism>
<evidence type="ECO:0000313" key="3">
    <source>
        <dbReference type="EMBL" id="KFL98074.1"/>
    </source>
</evidence>
<proteinExistence type="predicted"/>
<feature type="region of interest" description="Disordered" evidence="2">
    <location>
        <begin position="1"/>
        <end position="22"/>
    </location>
</feature>
<gene>
    <name evidence="3" type="ORF">HMPREF5175_00916</name>
</gene>
<accession>A0AB34P2B4</accession>
<sequence length="84" mass="9521">MADVFEKEGSPTQDATYREHLDRNWEAGNKKFVELEKQEEERIKALETQVAHLNLAVFGDGAVPIDTPIDSNNQTNKAQEVHLD</sequence>
<keyword evidence="1" id="KW-0175">Coiled coil</keyword>
<dbReference type="Proteomes" id="UP000030761">
    <property type="component" value="Unassembled WGS sequence"/>
</dbReference>
<evidence type="ECO:0000313" key="4">
    <source>
        <dbReference type="Proteomes" id="UP000030761"/>
    </source>
</evidence>
<dbReference type="EMBL" id="KN050674">
    <property type="protein sequence ID" value="KFL98074.1"/>
    <property type="molecule type" value="Genomic_DNA"/>
</dbReference>
<evidence type="ECO:0000256" key="1">
    <source>
        <dbReference type="SAM" id="Coils"/>
    </source>
</evidence>
<dbReference type="AlphaFoldDB" id="A0AB34P2B4"/>
<feature type="coiled-coil region" evidence="1">
    <location>
        <begin position="29"/>
        <end position="56"/>
    </location>
</feature>
<evidence type="ECO:0000256" key="2">
    <source>
        <dbReference type="SAM" id="MobiDB-lite"/>
    </source>
</evidence>
<name>A0AB34P2B4_LACGS</name>
<protein>
    <submittedName>
        <fullName evidence="3">Uncharacterized protein</fullName>
    </submittedName>
</protein>